<reference evidence="3" key="1">
    <citation type="submission" date="2017-10" db="EMBL/GenBank/DDBJ databases">
        <title>Chryseobacterium sp. B5 is a hydrocarbonoclastic and plant growth promoting bacterium.</title>
        <authorList>
            <person name="Thijs S."/>
            <person name="Gkorezis P."/>
            <person name="Van Hamme J."/>
        </authorList>
    </citation>
    <scope>NUCLEOTIDE SEQUENCE</scope>
    <source>
        <strain evidence="3">B5</strain>
    </source>
</reference>
<comment type="similarity">
    <text evidence="1">Belongs to the UPF0065 (bug) family.</text>
</comment>
<dbReference type="InterPro" id="IPR005064">
    <property type="entry name" value="BUG"/>
</dbReference>
<accession>A0A2G7SU65</accession>
<proteinExistence type="inferred from homology"/>
<dbReference type="EMBL" id="PEKC01000217">
    <property type="protein sequence ID" value="PII31200.1"/>
    <property type="molecule type" value="Genomic_DNA"/>
</dbReference>
<dbReference type="PANTHER" id="PTHR42928">
    <property type="entry name" value="TRICARBOXYLATE-BINDING PROTEIN"/>
    <property type="match status" value="1"/>
</dbReference>
<feature type="chain" id="PRO_5013553198" evidence="2">
    <location>
        <begin position="28"/>
        <end position="326"/>
    </location>
</feature>
<sequence length="326" mass="34212">MSINRRRFCAALPAPLAGLALPHQGLAQEAFPSKSLKIVCPFAPGGGSDFIARVASNVLNDRLGQPVVVENRPGAGGTLGTEYALRSAADGYTLLLVAGSYTVNPSLYKLRFDPVADMTPVIQLSKGAYVVCVSPRVPARNLQELLTYARENPGKLTFASAGNGSHLHIVTEYLFGMAKVKATHVPYRGTGPAVTDLLSGNVDMLVAGTEALMQHVKSGKLHALAVTTAQRLPAYPEIPSVAESGLPDYDVVAWHGLLAPKGLPPAVLSRINAALDTGLKAPALLAQLEPTGVSPAGGTPAQFGALIQSEIPRYAKVVKDNEIRAQ</sequence>
<dbReference type="Gene3D" id="3.40.190.150">
    <property type="entry name" value="Bordetella uptake gene, domain 1"/>
    <property type="match status" value="1"/>
</dbReference>
<evidence type="ECO:0000256" key="1">
    <source>
        <dbReference type="ARBA" id="ARBA00006987"/>
    </source>
</evidence>
<keyword evidence="2" id="KW-0732">Signal</keyword>
<dbReference type="SUPFAM" id="SSF53850">
    <property type="entry name" value="Periplasmic binding protein-like II"/>
    <property type="match status" value="1"/>
</dbReference>
<dbReference type="Pfam" id="PF03401">
    <property type="entry name" value="TctC"/>
    <property type="match status" value="1"/>
</dbReference>
<evidence type="ECO:0000313" key="3">
    <source>
        <dbReference type="EMBL" id="PII31200.1"/>
    </source>
</evidence>
<dbReference type="Gene3D" id="3.40.190.10">
    <property type="entry name" value="Periplasmic binding protein-like II"/>
    <property type="match status" value="1"/>
</dbReference>
<comment type="caution">
    <text evidence="3">The sequence shown here is derived from an EMBL/GenBank/DDBJ whole genome shotgun (WGS) entry which is preliminary data.</text>
</comment>
<organism evidence="3">
    <name type="scientific">Chryseobacterium sp. B5</name>
    <dbReference type="NCBI Taxonomy" id="2050562"/>
    <lineage>
        <taxon>Bacteria</taxon>
        <taxon>Pseudomonadati</taxon>
        <taxon>Bacteroidota</taxon>
        <taxon>Flavobacteriia</taxon>
        <taxon>Flavobacteriales</taxon>
        <taxon>Weeksellaceae</taxon>
        <taxon>Chryseobacterium group</taxon>
        <taxon>Chryseobacterium</taxon>
    </lineage>
</organism>
<evidence type="ECO:0000256" key="2">
    <source>
        <dbReference type="SAM" id="SignalP"/>
    </source>
</evidence>
<name>A0A2G7SU65_9FLAO</name>
<gene>
    <name evidence="3" type="ORF">CTI11_27665</name>
</gene>
<dbReference type="PANTHER" id="PTHR42928:SF5">
    <property type="entry name" value="BLR1237 PROTEIN"/>
    <property type="match status" value="1"/>
</dbReference>
<protein>
    <submittedName>
        <fullName evidence="3">Tripartite tricarboxylate transporter substrate binding protein</fullName>
    </submittedName>
</protein>
<dbReference type="InterPro" id="IPR042100">
    <property type="entry name" value="Bug_dom1"/>
</dbReference>
<feature type="signal peptide" evidence="2">
    <location>
        <begin position="1"/>
        <end position="27"/>
    </location>
</feature>
<dbReference type="PIRSF" id="PIRSF017082">
    <property type="entry name" value="YflP"/>
    <property type="match status" value="1"/>
</dbReference>
<dbReference type="AlphaFoldDB" id="A0A2G7SU65"/>
<dbReference type="CDD" id="cd13578">
    <property type="entry name" value="PBP2_Bug27"/>
    <property type="match status" value="1"/>
</dbReference>